<organism evidence="7 8">
    <name type="scientific">Tenuifilum thalassicum</name>
    <dbReference type="NCBI Taxonomy" id="2590900"/>
    <lineage>
        <taxon>Bacteria</taxon>
        <taxon>Pseudomonadati</taxon>
        <taxon>Bacteroidota</taxon>
        <taxon>Bacteroidia</taxon>
        <taxon>Bacteroidales</taxon>
        <taxon>Tenuifilaceae</taxon>
        <taxon>Tenuifilum</taxon>
    </lineage>
</organism>
<dbReference type="NCBIfam" id="TIGR00374">
    <property type="entry name" value="flippase-like domain"/>
    <property type="match status" value="1"/>
</dbReference>
<feature type="transmembrane region" description="Helical" evidence="6">
    <location>
        <begin position="245"/>
        <end position="269"/>
    </location>
</feature>
<dbReference type="GO" id="GO:0005886">
    <property type="term" value="C:plasma membrane"/>
    <property type="evidence" value="ECO:0007669"/>
    <property type="project" value="UniProtKB-SubCell"/>
</dbReference>
<evidence type="ECO:0000256" key="2">
    <source>
        <dbReference type="ARBA" id="ARBA00022475"/>
    </source>
</evidence>
<reference evidence="7 8" key="1">
    <citation type="submission" date="2019-07" db="EMBL/GenBank/DDBJ databases">
        <title>Thalassofilum flectens gen. nov., sp. nov., a novel moderate thermophilic anaerobe from a shallow sea hot spring in Kunashir Island (Russia), representing a new family in the order Bacteroidales, and proposal of Thalassofilacea fam. nov.</title>
        <authorList>
            <person name="Kochetkova T.V."/>
            <person name="Podosokorskaya O.A."/>
            <person name="Novikov A."/>
            <person name="Elcheninov A.G."/>
            <person name="Toshchakov S.V."/>
            <person name="Kublanov I.V."/>
        </authorList>
    </citation>
    <scope>NUCLEOTIDE SEQUENCE [LARGE SCALE GENOMIC DNA]</scope>
    <source>
        <strain evidence="7 8">38-H</strain>
    </source>
</reference>
<dbReference type="InterPro" id="IPR022791">
    <property type="entry name" value="L-PG_synthase/AglD"/>
</dbReference>
<dbReference type="AlphaFoldDB" id="A0A7D3XY84"/>
<feature type="transmembrane region" description="Helical" evidence="6">
    <location>
        <begin position="92"/>
        <end position="117"/>
    </location>
</feature>
<keyword evidence="5 6" id="KW-0472">Membrane</keyword>
<dbReference type="KEGG" id="ttz:FHG85_01275"/>
<feature type="transmembrane region" description="Helical" evidence="6">
    <location>
        <begin position="20"/>
        <end position="37"/>
    </location>
</feature>
<name>A0A7D3XY84_9BACT</name>
<dbReference type="PANTHER" id="PTHR37693:SF1">
    <property type="entry name" value="INTEGRAL MEMBRANE PROTEIN"/>
    <property type="match status" value="1"/>
</dbReference>
<evidence type="ECO:0000313" key="7">
    <source>
        <dbReference type="EMBL" id="QKG78953.1"/>
    </source>
</evidence>
<keyword evidence="2" id="KW-1003">Cell membrane</keyword>
<feature type="transmembrane region" description="Helical" evidence="6">
    <location>
        <begin position="334"/>
        <end position="350"/>
    </location>
</feature>
<keyword evidence="8" id="KW-1185">Reference proteome</keyword>
<protein>
    <submittedName>
        <fullName evidence="7">Flippase-like domain-containing protein</fullName>
    </submittedName>
</protein>
<keyword evidence="4 6" id="KW-1133">Transmembrane helix</keyword>
<dbReference type="Proteomes" id="UP000500961">
    <property type="component" value="Chromosome"/>
</dbReference>
<proteinExistence type="predicted"/>
<feature type="transmembrane region" description="Helical" evidence="6">
    <location>
        <begin position="281"/>
        <end position="303"/>
    </location>
</feature>
<feature type="transmembrane region" description="Helical" evidence="6">
    <location>
        <begin position="171"/>
        <end position="194"/>
    </location>
</feature>
<sequence>MHKQKAEISENPAKRLKPAYAIIPVILGLGVTGYLLYNEFNPSAFDAINFTWLSVFWLLVAAILMIGRDIGYSLRLMVLSEGKFRFWKALRVIMLWEFTSAITPSAIGGTSVAIIYVNKEGLNLGNSSALVMITSFLDEIYFVAMFPLLILFAGYHNLFEISSVPGAAKELITFSIVGYSLKFLWVLALIYGLFFNPRGLKWLILLIFKLPILRRWKHGANRAGTDIISSSKVYRNKPLSFWVKAFLFTFLSWSSRFFVVNAILMAFFGVGNNLLIFARQLVMWIMMLVSPTPGGSGFAEFVFTRYLSEFIPVDASLLVSVAVAMAFLWRLISYYPYLVVGSFIFPRWINRHFVRKT</sequence>
<accession>A0A7D3XY84</accession>
<keyword evidence="3 6" id="KW-0812">Transmembrane</keyword>
<gene>
    <name evidence="7" type="ORF">FHG85_01275</name>
</gene>
<evidence type="ECO:0000256" key="3">
    <source>
        <dbReference type="ARBA" id="ARBA00022692"/>
    </source>
</evidence>
<dbReference type="PANTHER" id="PTHR37693">
    <property type="entry name" value="PHOSPHATIDYLGLYCEROL LYSYLTRANSFERASE"/>
    <property type="match status" value="1"/>
</dbReference>
<dbReference type="RefSeq" id="WP_173072469.1">
    <property type="nucleotide sequence ID" value="NZ_CP041345.1"/>
</dbReference>
<dbReference type="EMBL" id="CP041345">
    <property type="protein sequence ID" value="QKG78953.1"/>
    <property type="molecule type" value="Genomic_DNA"/>
</dbReference>
<evidence type="ECO:0000256" key="5">
    <source>
        <dbReference type="ARBA" id="ARBA00023136"/>
    </source>
</evidence>
<evidence type="ECO:0000313" key="8">
    <source>
        <dbReference type="Proteomes" id="UP000500961"/>
    </source>
</evidence>
<evidence type="ECO:0000256" key="4">
    <source>
        <dbReference type="ARBA" id="ARBA00022989"/>
    </source>
</evidence>
<feature type="transmembrane region" description="Helical" evidence="6">
    <location>
        <begin position="49"/>
        <end position="71"/>
    </location>
</feature>
<comment type="subcellular location">
    <subcellularLocation>
        <location evidence="1">Cell membrane</location>
        <topology evidence="1">Multi-pass membrane protein</topology>
    </subcellularLocation>
</comment>
<evidence type="ECO:0000256" key="6">
    <source>
        <dbReference type="SAM" id="Phobius"/>
    </source>
</evidence>
<dbReference type="Pfam" id="PF03706">
    <property type="entry name" value="LPG_synthase_TM"/>
    <property type="match status" value="1"/>
</dbReference>
<feature type="transmembrane region" description="Helical" evidence="6">
    <location>
        <begin position="140"/>
        <end position="159"/>
    </location>
</feature>
<evidence type="ECO:0000256" key="1">
    <source>
        <dbReference type="ARBA" id="ARBA00004651"/>
    </source>
</evidence>